<sequence length="297" mass="34125">MFRRNLRAEETSFFLNVELLECRASKNVMLPKRPSDQSKTSSNYRRATYSTHSSLTINCSTTSYFKTSRSILIARNSTTKLMFDQSSILFESCQVSCDQNSTFLQICRLPKAWLQIMTFTLSTILSRRVGYYTDDHIAQSISSFASLSDKFVEQFASCRSLEMTSNGLYEILQHRVEPLRDYIARFNLQNVAVLECSIPTAISPFKRGLLPDGGLYKELTMYPCKTMEDVLSRAWAQVKWEENIASHAKAQPKLDKKSARSEQGNRDERSSQRATKDSGNRNRGRFQYRPLEKEEGM</sequence>
<dbReference type="Proteomes" id="UP000712600">
    <property type="component" value="Unassembled WGS sequence"/>
</dbReference>
<dbReference type="PANTHER" id="PTHR33223:SF9">
    <property type="entry name" value="RETROTRANSPOSON GAG DOMAIN-CONTAINING PROTEIN"/>
    <property type="match status" value="1"/>
</dbReference>
<dbReference type="AlphaFoldDB" id="A0A8S9SVY3"/>
<evidence type="ECO:0000256" key="1">
    <source>
        <dbReference type="SAM" id="MobiDB-lite"/>
    </source>
</evidence>
<organism evidence="2 3">
    <name type="scientific">Brassica cretica</name>
    <name type="common">Mustard</name>
    <dbReference type="NCBI Taxonomy" id="69181"/>
    <lineage>
        <taxon>Eukaryota</taxon>
        <taxon>Viridiplantae</taxon>
        <taxon>Streptophyta</taxon>
        <taxon>Embryophyta</taxon>
        <taxon>Tracheophyta</taxon>
        <taxon>Spermatophyta</taxon>
        <taxon>Magnoliopsida</taxon>
        <taxon>eudicotyledons</taxon>
        <taxon>Gunneridae</taxon>
        <taxon>Pentapetalae</taxon>
        <taxon>rosids</taxon>
        <taxon>malvids</taxon>
        <taxon>Brassicales</taxon>
        <taxon>Brassicaceae</taxon>
        <taxon>Brassiceae</taxon>
        <taxon>Brassica</taxon>
    </lineage>
</organism>
<protein>
    <recommendedName>
        <fullName evidence="4">Retrotransposon gag domain-containing protein</fullName>
    </recommendedName>
</protein>
<accession>A0A8S9SVY3</accession>
<dbReference type="EMBL" id="QGKX02000004">
    <property type="protein sequence ID" value="KAF3604284.1"/>
    <property type="molecule type" value="Genomic_DNA"/>
</dbReference>
<evidence type="ECO:0008006" key="4">
    <source>
        <dbReference type="Google" id="ProtNLM"/>
    </source>
</evidence>
<feature type="region of interest" description="Disordered" evidence="1">
    <location>
        <begin position="247"/>
        <end position="297"/>
    </location>
</feature>
<dbReference type="PANTHER" id="PTHR33223">
    <property type="entry name" value="CCHC-TYPE DOMAIN-CONTAINING PROTEIN"/>
    <property type="match status" value="1"/>
</dbReference>
<gene>
    <name evidence="2" type="ORF">F2Q69_00034918</name>
</gene>
<name>A0A8S9SVY3_BRACR</name>
<evidence type="ECO:0000313" key="2">
    <source>
        <dbReference type="EMBL" id="KAF3604284.1"/>
    </source>
</evidence>
<comment type="caution">
    <text evidence="2">The sequence shown here is derived from an EMBL/GenBank/DDBJ whole genome shotgun (WGS) entry which is preliminary data.</text>
</comment>
<evidence type="ECO:0000313" key="3">
    <source>
        <dbReference type="Proteomes" id="UP000712600"/>
    </source>
</evidence>
<proteinExistence type="predicted"/>
<feature type="compositionally biased region" description="Basic and acidic residues" evidence="1">
    <location>
        <begin position="252"/>
        <end position="280"/>
    </location>
</feature>
<reference evidence="2" key="1">
    <citation type="submission" date="2019-12" db="EMBL/GenBank/DDBJ databases">
        <title>Genome sequencing and annotation of Brassica cretica.</title>
        <authorList>
            <person name="Studholme D.J."/>
            <person name="Sarris P."/>
        </authorList>
    </citation>
    <scope>NUCLEOTIDE SEQUENCE</scope>
    <source>
        <strain evidence="2">PFS-109/04</strain>
        <tissue evidence="2">Leaf</tissue>
    </source>
</reference>